<dbReference type="GO" id="GO:0051537">
    <property type="term" value="F:2 iron, 2 sulfur cluster binding"/>
    <property type="evidence" value="ECO:0007669"/>
    <property type="project" value="UniProtKB-KW"/>
</dbReference>
<comment type="similarity">
    <text evidence="8">Belongs to the Bfd family.</text>
</comment>
<dbReference type="EMBL" id="JAAQPH010000012">
    <property type="protein sequence ID" value="NIA70092.1"/>
    <property type="molecule type" value="Genomic_DNA"/>
</dbReference>
<evidence type="ECO:0000313" key="11">
    <source>
        <dbReference type="Proteomes" id="UP000761264"/>
    </source>
</evidence>
<dbReference type="InterPro" id="IPR052371">
    <property type="entry name" value="BFD-associated_ferredoxin"/>
</dbReference>
<name>A0A967K9T7_9PROT</name>
<keyword evidence="1" id="KW-0813">Transport</keyword>
<keyword evidence="2" id="KW-0001">2Fe-2S</keyword>
<evidence type="ECO:0000256" key="2">
    <source>
        <dbReference type="ARBA" id="ARBA00022714"/>
    </source>
</evidence>
<dbReference type="GO" id="GO:0046872">
    <property type="term" value="F:metal ion binding"/>
    <property type="evidence" value="ECO:0007669"/>
    <property type="project" value="UniProtKB-KW"/>
</dbReference>
<keyword evidence="11" id="KW-1185">Reference proteome</keyword>
<dbReference type="PANTHER" id="PTHR37424">
    <property type="entry name" value="BACTERIOFERRITIN-ASSOCIATED FERREDOXIN"/>
    <property type="match status" value="1"/>
</dbReference>
<keyword evidence="3" id="KW-0479">Metal-binding</keyword>
<reference evidence="10" key="1">
    <citation type="submission" date="2020-03" db="EMBL/GenBank/DDBJ databases">
        <title>Genome of Pelagibius litoralis DSM 21314T.</title>
        <authorList>
            <person name="Wang G."/>
        </authorList>
    </citation>
    <scope>NUCLEOTIDE SEQUENCE</scope>
    <source>
        <strain evidence="10">DSM 21314</strain>
    </source>
</reference>
<sequence>MYVCLCNGYRDGDIREMAESGVRCAREAYMALGSGPRCGACLPCAQDIVDAVHSPEKPAHEIQAPEFLAAE</sequence>
<evidence type="ECO:0000256" key="6">
    <source>
        <dbReference type="ARBA" id="ARBA00023014"/>
    </source>
</evidence>
<keyword evidence="5" id="KW-0408">Iron</keyword>
<dbReference type="Pfam" id="PF04324">
    <property type="entry name" value="Fer2_BFD"/>
    <property type="match status" value="1"/>
</dbReference>
<protein>
    <recommendedName>
        <fullName evidence="7">Bacterioferritin-associated ferredoxin</fullName>
    </recommendedName>
</protein>
<accession>A0A967K9T7</accession>
<keyword evidence="6" id="KW-0411">Iron-sulfur</keyword>
<comment type="caution">
    <text evidence="10">The sequence shown here is derived from an EMBL/GenBank/DDBJ whole genome shotgun (WGS) entry which is preliminary data.</text>
</comment>
<proteinExistence type="inferred from homology"/>
<dbReference type="AlphaFoldDB" id="A0A967K9T7"/>
<dbReference type="InterPro" id="IPR041854">
    <property type="entry name" value="BFD-like_2Fe2S-bd_dom_sf"/>
</dbReference>
<evidence type="ECO:0000256" key="8">
    <source>
        <dbReference type="ARBA" id="ARBA00046332"/>
    </source>
</evidence>
<keyword evidence="4" id="KW-0249">Electron transport</keyword>
<dbReference type="Proteomes" id="UP000761264">
    <property type="component" value="Unassembled WGS sequence"/>
</dbReference>
<evidence type="ECO:0000256" key="1">
    <source>
        <dbReference type="ARBA" id="ARBA00022448"/>
    </source>
</evidence>
<evidence type="ECO:0000256" key="3">
    <source>
        <dbReference type="ARBA" id="ARBA00022723"/>
    </source>
</evidence>
<evidence type="ECO:0000259" key="9">
    <source>
        <dbReference type="Pfam" id="PF04324"/>
    </source>
</evidence>
<dbReference type="PANTHER" id="PTHR37424:SF1">
    <property type="entry name" value="BACTERIOFERRITIN-ASSOCIATED FERREDOXIN"/>
    <property type="match status" value="1"/>
</dbReference>
<organism evidence="10 11">
    <name type="scientific">Pelagibius litoralis</name>
    <dbReference type="NCBI Taxonomy" id="374515"/>
    <lineage>
        <taxon>Bacteria</taxon>
        <taxon>Pseudomonadati</taxon>
        <taxon>Pseudomonadota</taxon>
        <taxon>Alphaproteobacteria</taxon>
        <taxon>Rhodospirillales</taxon>
        <taxon>Rhodovibrionaceae</taxon>
        <taxon>Pelagibius</taxon>
    </lineage>
</organism>
<dbReference type="RefSeq" id="WP_167226360.1">
    <property type="nucleotide sequence ID" value="NZ_JAAQPH010000012.1"/>
</dbReference>
<evidence type="ECO:0000256" key="7">
    <source>
        <dbReference type="ARBA" id="ARBA00039386"/>
    </source>
</evidence>
<gene>
    <name evidence="10" type="ORF">HBA54_15915</name>
</gene>
<evidence type="ECO:0000313" key="10">
    <source>
        <dbReference type="EMBL" id="NIA70092.1"/>
    </source>
</evidence>
<feature type="domain" description="BFD-like [2Fe-2S]-binding" evidence="9">
    <location>
        <begin position="2"/>
        <end position="50"/>
    </location>
</feature>
<evidence type="ECO:0000256" key="5">
    <source>
        <dbReference type="ARBA" id="ARBA00023004"/>
    </source>
</evidence>
<evidence type="ECO:0000256" key="4">
    <source>
        <dbReference type="ARBA" id="ARBA00022982"/>
    </source>
</evidence>
<dbReference type="Gene3D" id="1.10.10.1100">
    <property type="entry name" value="BFD-like [2Fe-2S]-binding domain"/>
    <property type="match status" value="1"/>
</dbReference>
<dbReference type="InterPro" id="IPR007419">
    <property type="entry name" value="BFD-like_2Fe2S-bd_dom"/>
</dbReference>